<keyword evidence="10 11" id="KW-0472">Membrane</keyword>
<reference evidence="15" key="1">
    <citation type="journal article" date="2013" name="Proc. Natl. Acad. Sci. U.S.A.">
        <title>Genome structure and metabolic features in the red seaweed Chondrus crispus shed light on evolution of the Archaeplastida.</title>
        <authorList>
            <person name="Collen J."/>
            <person name="Porcel B."/>
            <person name="Carre W."/>
            <person name="Ball S.G."/>
            <person name="Chaparro C."/>
            <person name="Tonon T."/>
            <person name="Barbeyron T."/>
            <person name="Michel G."/>
            <person name="Noel B."/>
            <person name="Valentin K."/>
            <person name="Elias M."/>
            <person name="Artiguenave F."/>
            <person name="Arun A."/>
            <person name="Aury J.M."/>
            <person name="Barbosa-Neto J.F."/>
            <person name="Bothwell J.H."/>
            <person name="Bouget F.Y."/>
            <person name="Brillet L."/>
            <person name="Cabello-Hurtado F."/>
            <person name="Capella-Gutierrez S."/>
            <person name="Charrier B."/>
            <person name="Cladiere L."/>
            <person name="Cock J.M."/>
            <person name="Coelho S.M."/>
            <person name="Colleoni C."/>
            <person name="Czjzek M."/>
            <person name="Da Silva C."/>
            <person name="Delage L."/>
            <person name="Denoeud F."/>
            <person name="Deschamps P."/>
            <person name="Dittami S.M."/>
            <person name="Gabaldon T."/>
            <person name="Gachon C.M."/>
            <person name="Groisillier A."/>
            <person name="Herve C."/>
            <person name="Jabbari K."/>
            <person name="Katinka M."/>
            <person name="Kloareg B."/>
            <person name="Kowalczyk N."/>
            <person name="Labadie K."/>
            <person name="Leblanc C."/>
            <person name="Lopez P.J."/>
            <person name="McLachlan D.H."/>
            <person name="Meslet-Cladiere L."/>
            <person name="Moustafa A."/>
            <person name="Nehr Z."/>
            <person name="Nyvall Collen P."/>
            <person name="Panaud O."/>
            <person name="Partensky F."/>
            <person name="Poulain J."/>
            <person name="Rensing S.A."/>
            <person name="Rousvoal S."/>
            <person name="Samson G."/>
            <person name="Symeonidi A."/>
            <person name="Weissenbach J."/>
            <person name="Zambounis A."/>
            <person name="Wincker P."/>
            <person name="Boyen C."/>
        </authorList>
    </citation>
    <scope>NUCLEOTIDE SEQUENCE [LARGE SCALE GENOMIC DNA]</scope>
    <source>
        <strain evidence="15">cv. Stackhouse</strain>
    </source>
</reference>
<comment type="cofactor">
    <cofactor evidence="1">
        <name>Zn(2+)</name>
        <dbReference type="ChEBI" id="CHEBI:29105"/>
    </cofactor>
</comment>
<accession>R7QMP1</accession>
<gene>
    <name evidence="14" type="ORF">CHC_T00006720001</name>
</gene>
<dbReference type="STRING" id="2769.R7QMP1"/>
<comment type="subcellular location">
    <subcellularLocation>
        <location evidence="2">Membrane</location>
        <topology evidence="2">Multi-pass membrane protein</topology>
    </subcellularLocation>
</comment>
<dbReference type="Gene3D" id="2.30.42.10">
    <property type="match status" value="1"/>
</dbReference>
<feature type="domain" description="PDZ" evidence="13">
    <location>
        <begin position="250"/>
        <end position="303"/>
    </location>
</feature>
<evidence type="ECO:0000259" key="12">
    <source>
        <dbReference type="Pfam" id="PF02163"/>
    </source>
</evidence>
<dbReference type="InterPro" id="IPR041489">
    <property type="entry name" value="PDZ_6"/>
</dbReference>
<dbReference type="PhylomeDB" id="R7QMP1"/>
<organism evidence="14 15">
    <name type="scientific">Chondrus crispus</name>
    <name type="common">Carrageen Irish moss</name>
    <name type="synonym">Polymorpha crispa</name>
    <dbReference type="NCBI Taxonomy" id="2769"/>
    <lineage>
        <taxon>Eukaryota</taxon>
        <taxon>Rhodophyta</taxon>
        <taxon>Florideophyceae</taxon>
        <taxon>Rhodymeniophycidae</taxon>
        <taxon>Gigartinales</taxon>
        <taxon>Gigartinaceae</taxon>
        <taxon>Chondrus</taxon>
    </lineage>
</organism>
<dbReference type="SUPFAM" id="SSF50156">
    <property type="entry name" value="PDZ domain-like"/>
    <property type="match status" value="1"/>
</dbReference>
<evidence type="ECO:0000313" key="14">
    <source>
        <dbReference type="EMBL" id="CDF39008.1"/>
    </source>
</evidence>
<comment type="similarity">
    <text evidence="3">Belongs to the peptidase M50A family.</text>
</comment>
<dbReference type="InterPro" id="IPR008915">
    <property type="entry name" value="Peptidase_M50"/>
</dbReference>
<keyword evidence="4" id="KW-0645">Protease</keyword>
<evidence type="ECO:0000256" key="4">
    <source>
        <dbReference type="ARBA" id="ARBA00022670"/>
    </source>
</evidence>
<dbReference type="InterPro" id="IPR004387">
    <property type="entry name" value="Pept_M50_Zn"/>
</dbReference>
<dbReference type="GO" id="GO:0006508">
    <property type="term" value="P:proteolysis"/>
    <property type="evidence" value="ECO:0007669"/>
    <property type="project" value="UniProtKB-KW"/>
</dbReference>
<keyword evidence="8 11" id="KW-1133">Transmembrane helix</keyword>
<dbReference type="GeneID" id="17326626"/>
<feature type="domain" description="Peptidase M50" evidence="12">
    <location>
        <begin position="115"/>
        <end position="458"/>
    </location>
</feature>
<dbReference type="CDD" id="cd06163">
    <property type="entry name" value="S2P-M50_PDZ_RseP-like"/>
    <property type="match status" value="1"/>
</dbReference>
<dbReference type="EMBL" id="HG001983">
    <property type="protein sequence ID" value="CDF39008.1"/>
    <property type="molecule type" value="Genomic_DNA"/>
</dbReference>
<keyword evidence="5 11" id="KW-0812">Transmembrane</keyword>
<feature type="transmembrane region" description="Helical" evidence="11">
    <location>
        <begin position="398"/>
        <end position="417"/>
    </location>
</feature>
<evidence type="ECO:0000256" key="10">
    <source>
        <dbReference type="ARBA" id="ARBA00023136"/>
    </source>
</evidence>
<proteinExistence type="inferred from homology"/>
<dbReference type="PANTHER" id="PTHR42837:SF2">
    <property type="entry name" value="MEMBRANE METALLOPROTEASE ARASP2, CHLOROPLASTIC-RELATED"/>
    <property type="match status" value="1"/>
</dbReference>
<dbReference type="InterPro" id="IPR036034">
    <property type="entry name" value="PDZ_sf"/>
</dbReference>
<evidence type="ECO:0000256" key="3">
    <source>
        <dbReference type="ARBA" id="ARBA00009989"/>
    </source>
</evidence>
<dbReference type="Pfam" id="PF02163">
    <property type="entry name" value="Peptidase_M50"/>
    <property type="match status" value="1"/>
</dbReference>
<sequence>MCSYVETHHPRFHSSAQHSIAFASRSMTHFTPAFAASAPRLSLLRSISLCRAPQICQRGEFVKRVRHATISHATGDAARVPRDAAAAAPGRQSTRQAPTASLLASVTQVASTGAGIFLLGFIIFVHESGHFLAARLQGIRVKNFSIGFGPQIFNFSPAKSETEFTVRLLPLGGYVAFPEHATIDEETGETVVSDDPDLLQNRPLFDRALVISAGVIANVILAWGCIFASVSTVGLPTYNFSPGVNIANIVDTQGTGAKAGVKAGDVILRVDGNEVPKSLDSARVVAEKIRTSGGREMDFRILRGGKEFDMQIRAKCCTPEGNAAMGVQLIPNADVTRVRPPTVLKSVETTNKEFSRLSRQTWNGLTSIVSNFQKSSQNLSGPIGVVSMGADLARNDTAALLTFCAVISINLALINSLPLPALDGGQMTFLLIEALRGAPVSLRVQDAINRTALLLFLAFSGVLVFGDLEKLNILSAIQKLFG</sequence>
<keyword evidence="7" id="KW-0862">Zinc</keyword>
<keyword evidence="6" id="KW-0378">Hydrolase</keyword>
<keyword evidence="15" id="KW-1185">Reference proteome</keyword>
<evidence type="ECO:0000256" key="11">
    <source>
        <dbReference type="SAM" id="Phobius"/>
    </source>
</evidence>
<evidence type="ECO:0000313" key="15">
    <source>
        <dbReference type="Proteomes" id="UP000012073"/>
    </source>
</evidence>
<protein>
    <recommendedName>
        <fullName evidence="16">PDZ domain-containing protein</fullName>
    </recommendedName>
</protein>
<dbReference type="Pfam" id="PF17820">
    <property type="entry name" value="PDZ_6"/>
    <property type="match status" value="1"/>
</dbReference>
<dbReference type="GO" id="GO:0016020">
    <property type="term" value="C:membrane"/>
    <property type="evidence" value="ECO:0007669"/>
    <property type="project" value="UniProtKB-SubCell"/>
</dbReference>
<evidence type="ECO:0000256" key="1">
    <source>
        <dbReference type="ARBA" id="ARBA00001947"/>
    </source>
</evidence>
<dbReference type="PANTHER" id="PTHR42837">
    <property type="entry name" value="REGULATOR OF SIGMA-E PROTEASE RSEP"/>
    <property type="match status" value="1"/>
</dbReference>
<dbReference type="KEGG" id="ccp:CHC_T00006720001"/>
<keyword evidence="9" id="KW-0482">Metalloprotease</keyword>
<dbReference type="Proteomes" id="UP000012073">
    <property type="component" value="Unassembled WGS sequence"/>
</dbReference>
<evidence type="ECO:0000256" key="5">
    <source>
        <dbReference type="ARBA" id="ARBA00022692"/>
    </source>
</evidence>
<dbReference type="GO" id="GO:0004222">
    <property type="term" value="F:metalloendopeptidase activity"/>
    <property type="evidence" value="ECO:0007669"/>
    <property type="project" value="InterPro"/>
</dbReference>
<evidence type="ECO:0000259" key="13">
    <source>
        <dbReference type="Pfam" id="PF17820"/>
    </source>
</evidence>
<dbReference type="OMA" id="EYGHFWA"/>
<evidence type="ECO:0008006" key="16">
    <source>
        <dbReference type="Google" id="ProtNLM"/>
    </source>
</evidence>
<feature type="transmembrane region" description="Helical" evidence="11">
    <location>
        <begin position="447"/>
        <end position="465"/>
    </location>
</feature>
<evidence type="ECO:0000256" key="8">
    <source>
        <dbReference type="ARBA" id="ARBA00022989"/>
    </source>
</evidence>
<evidence type="ECO:0000256" key="2">
    <source>
        <dbReference type="ARBA" id="ARBA00004141"/>
    </source>
</evidence>
<evidence type="ECO:0000256" key="9">
    <source>
        <dbReference type="ARBA" id="ARBA00023049"/>
    </source>
</evidence>
<dbReference type="AlphaFoldDB" id="R7QMP1"/>
<dbReference type="RefSeq" id="XP_005718913.1">
    <property type="nucleotide sequence ID" value="XM_005718856.1"/>
</dbReference>
<dbReference type="Gramene" id="CDF39008">
    <property type="protein sequence ID" value="CDF39008"/>
    <property type="gene ID" value="CHC_T00006720001"/>
</dbReference>
<evidence type="ECO:0000256" key="6">
    <source>
        <dbReference type="ARBA" id="ARBA00022801"/>
    </source>
</evidence>
<evidence type="ECO:0000256" key="7">
    <source>
        <dbReference type="ARBA" id="ARBA00022833"/>
    </source>
</evidence>
<feature type="transmembrane region" description="Helical" evidence="11">
    <location>
        <begin position="208"/>
        <end position="230"/>
    </location>
</feature>
<dbReference type="OrthoDB" id="445896at2759"/>
<name>R7QMP1_CHOCR</name>
<feature type="transmembrane region" description="Helical" evidence="11">
    <location>
        <begin position="100"/>
        <end position="125"/>
    </location>
</feature>